<gene>
    <name evidence="1" type="ORF">DSL92_01740</name>
</gene>
<dbReference type="EMBL" id="RXHI01000004">
    <property type="protein sequence ID" value="RUA23018.1"/>
    <property type="molecule type" value="Genomic_DNA"/>
</dbReference>
<organism evidence="1">
    <name type="scientific">Billgrantia gudaonensis</name>
    <dbReference type="NCBI Taxonomy" id="376427"/>
    <lineage>
        <taxon>Bacteria</taxon>
        <taxon>Pseudomonadati</taxon>
        <taxon>Pseudomonadota</taxon>
        <taxon>Gammaproteobacteria</taxon>
        <taxon>Oceanospirillales</taxon>
        <taxon>Halomonadaceae</taxon>
        <taxon>Billgrantia</taxon>
    </lineage>
</organism>
<dbReference type="AlphaFoldDB" id="A0A432JKA9"/>
<comment type="caution">
    <text evidence="1">The sequence shown here is derived from an EMBL/GenBank/DDBJ whole genome shotgun (WGS) entry which is preliminary data.</text>
</comment>
<protein>
    <submittedName>
        <fullName evidence="1">Uncharacterized protein</fullName>
    </submittedName>
</protein>
<reference evidence="1" key="1">
    <citation type="submission" date="2018-12" db="EMBL/GenBank/DDBJ databases">
        <authorList>
            <person name="Jadhav K."/>
            <person name="Kushwaha B."/>
            <person name="Jadhav I."/>
        </authorList>
    </citation>
    <scope>NUCLEOTIDE SEQUENCE [LARGE SCALE GENOMIC DNA]</scope>
    <source>
        <strain evidence="1">SBS 10</strain>
    </source>
</reference>
<evidence type="ECO:0000313" key="1">
    <source>
        <dbReference type="EMBL" id="RUA23018.1"/>
    </source>
</evidence>
<name>A0A432JKA9_9GAMM</name>
<sequence length="182" mass="19049">MSDPAGYTLVENDRVLATRLTLAQLGPTLIAWLMRGLADAAPGRWSMPACGSMPRAAGNCAWTVTRQAGVVARSRRRHVHSRRAPGLGGRRVASVEPLGLPLSMEAERPTASLAPAVPIVGVLWQTDWRADAQAQSALDALGALLPRIVTADTGAVVRGGCVAALHDDWLAGCLPYLISAAG</sequence>
<accession>A0A432JKA9</accession>
<proteinExistence type="predicted"/>